<evidence type="ECO:0000256" key="3">
    <source>
        <dbReference type="ARBA" id="ARBA00022806"/>
    </source>
</evidence>
<name>A0A8S9H597_BRACR</name>
<dbReference type="GO" id="GO:0080188">
    <property type="term" value="P:gene silencing by siRNA-directed DNA methylation"/>
    <property type="evidence" value="ECO:0007669"/>
    <property type="project" value="InterPro"/>
</dbReference>
<dbReference type="GO" id="GO:0005524">
    <property type="term" value="F:ATP binding"/>
    <property type="evidence" value="ECO:0007669"/>
    <property type="project" value="UniProtKB-KW"/>
</dbReference>
<keyword evidence="3" id="KW-0378">Hydrolase</keyword>
<organism evidence="7 8">
    <name type="scientific">Brassica cretica</name>
    <name type="common">Mustard</name>
    <dbReference type="NCBI Taxonomy" id="69181"/>
    <lineage>
        <taxon>Eukaryota</taxon>
        <taxon>Viridiplantae</taxon>
        <taxon>Streptophyta</taxon>
        <taxon>Embryophyta</taxon>
        <taxon>Tracheophyta</taxon>
        <taxon>Spermatophyta</taxon>
        <taxon>Magnoliopsida</taxon>
        <taxon>eudicotyledons</taxon>
        <taxon>Gunneridae</taxon>
        <taxon>Pentapetalae</taxon>
        <taxon>rosids</taxon>
        <taxon>malvids</taxon>
        <taxon>Brassicales</taxon>
        <taxon>Brassicaceae</taxon>
        <taxon>Brassiceae</taxon>
        <taxon>Brassica</taxon>
    </lineage>
</organism>
<dbReference type="InterPro" id="IPR006935">
    <property type="entry name" value="Helicase/UvrB_N"/>
</dbReference>
<dbReference type="InterPro" id="IPR038718">
    <property type="entry name" value="SNF2-like_sf"/>
</dbReference>
<dbReference type="Gene3D" id="3.40.50.10810">
    <property type="entry name" value="Tandem AAA-ATPase domain"/>
    <property type="match status" value="1"/>
</dbReference>
<evidence type="ECO:0000256" key="1">
    <source>
        <dbReference type="ARBA" id="ARBA00004123"/>
    </source>
</evidence>
<dbReference type="GO" id="GO:0005634">
    <property type="term" value="C:nucleus"/>
    <property type="evidence" value="ECO:0007669"/>
    <property type="project" value="UniProtKB-SubCell"/>
</dbReference>
<proteinExistence type="predicted"/>
<evidence type="ECO:0000259" key="6">
    <source>
        <dbReference type="Pfam" id="PF04851"/>
    </source>
</evidence>
<keyword evidence="3" id="KW-0347">Helicase</keyword>
<protein>
    <recommendedName>
        <fullName evidence="6">Helicase/UvrB N-terminal domain-containing protein</fullName>
    </recommendedName>
</protein>
<dbReference type="Proteomes" id="UP000712281">
    <property type="component" value="Unassembled WGS sequence"/>
</dbReference>
<gene>
    <name evidence="7" type="ORF">F2Q68_00034394</name>
</gene>
<evidence type="ECO:0000313" key="8">
    <source>
        <dbReference type="Proteomes" id="UP000712281"/>
    </source>
</evidence>
<keyword evidence="4" id="KW-0067">ATP-binding</keyword>
<feature type="domain" description="Helicase/UvrB N-terminal" evidence="6">
    <location>
        <begin position="198"/>
        <end position="269"/>
    </location>
</feature>
<evidence type="ECO:0000256" key="5">
    <source>
        <dbReference type="ARBA" id="ARBA00023242"/>
    </source>
</evidence>
<dbReference type="SUPFAM" id="SSF52540">
    <property type="entry name" value="P-loop containing nucleoside triphosphate hydrolases"/>
    <property type="match status" value="1"/>
</dbReference>
<reference evidence="7" key="1">
    <citation type="submission" date="2019-12" db="EMBL/GenBank/DDBJ databases">
        <title>Genome sequencing and annotation of Brassica cretica.</title>
        <authorList>
            <person name="Studholme D.J."/>
            <person name="Sarris P.F."/>
        </authorList>
    </citation>
    <scope>NUCLEOTIDE SEQUENCE</scope>
    <source>
        <strain evidence="7">PFS-001/15</strain>
        <tissue evidence="7">Leaf</tissue>
    </source>
</reference>
<dbReference type="AlphaFoldDB" id="A0A8S9H597"/>
<evidence type="ECO:0000256" key="2">
    <source>
        <dbReference type="ARBA" id="ARBA00022741"/>
    </source>
</evidence>
<dbReference type="Pfam" id="PF04851">
    <property type="entry name" value="ResIII"/>
    <property type="match status" value="1"/>
</dbReference>
<comment type="subcellular location">
    <subcellularLocation>
        <location evidence="1">Nucleus</location>
    </subcellularLocation>
</comment>
<dbReference type="EMBL" id="QGKW02001988">
    <property type="protein sequence ID" value="KAF2551412.1"/>
    <property type="molecule type" value="Genomic_DNA"/>
</dbReference>
<dbReference type="GO" id="GO:0004386">
    <property type="term" value="F:helicase activity"/>
    <property type="evidence" value="ECO:0007669"/>
    <property type="project" value="UniProtKB-KW"/>
</dbReference>
<sequence length="275" mass="30927">MSLTLRSMAEGMKDLLCRSLLIGSDLQMNGDVSCSNGKHDFVLDEEVGLKCRYCSYVSVEIRDVSPTMDKYRANISDKKTCSDKKGRTLFDSLDFEASDHSRDMERGERDIDRLSLEGVHSSTHSRNGDVSCSNGKHDFVLDEEVGLKCRYCSYVSVEIRDVSPTMDKYRANISDKKTCSDKKAGTTKLDERKRSVGKESCGCIISHSPGTGKTRLIIVFAQSYLEQFRESHPVVIAPASLMLTWEEEFKKRNSNIPFYNMSSQDFSGQENQSAV</sequence>
<evidence type="ECO:0000256" key="4">
    <source>
        <dbReference type="ARBA" id="ARBA00022840"/>
    </source>
</evidence>
<dbReference type="InterPro" id="IPR044567">
    <property type="entry name" value="CLSY/DRD1"/>
</dbReference>
<keyword evidence="5" id="KW-0539">Nucleus</keyword>
<dbReference type="GO" id="GO:0016787">
    <property type="term" value="F:hydrolase activity"/>
    <property type="evidence" value="ECO:0007669"/>
    <property type="project" value="InterPro"/>
</dbReference>
<dbReference type="PANTHER" id="PTHR45821:SF5">
    <property type="entry name" value="SNF2 DOMAIN-CONTAINING PROTEIN CLASSY 4"/>
    <property type="match status" value="1"/>
</dbReference>
<dbReference type="InterPro" id="IPR027417">
    <property type="entry name" value="P-loop_NTPase"/>
</dbReference>
<evidence type="ECO:0000313" key="7">
    <source>
        <dbReference type="EMBL" id="KAF2551412.1"/>
    </source>
</evidence>
<accession>A0A8S9H597</accession>
<dbReference type="GO" id="GO:0003677">
    <property type="term" value="F:DNA binding"/>
    <property type="evidence" value="ECO:0007669"/>
    <property type="project" value="InterPro"/>
</dbReference>
<keyword evidence="2" id="KW-0547">Nucleotide-binding</keyword>
<dbReference type="PANTHER" id="PTHR45821">
    <property type="entry name" value="SNF2 DOMAIN-CONTAINING PROTEIN CLASSY 2-RELATED"/>
    <property type="match status" value="1"/>
</dbReference>
<comment type="caution">
    <text evidence="7">The sequence shown here is derived from an EMBL/GenBank/DDBJ whole genome shotgun (WGS) entry which is preliminary data.</text>
</comment>